<dbReference type="EMBL" id="JAFBFC010000004">
    <property type="protein sequence ID" value="MBM7703424.1"/>
    <property type="molecule type" value="Genomic_DNA"/>
</dbReference>
<evidence type="ECO:0000313" key="1">
    <source>
        <dbReference type="EMBL" id="MBM7703424.1"/>
    </source>
</evidence>
<comment type="caution">
    <text evidence="1">The sequence shown here is derived from an EMBL/GenBank/DDBJ whole genome shotgun (WGS) entry which is preliminary data.</text>
</comment>
<dbReference type="InterPro" id="IPR036410">
    <property type="entry name" value="HSP_DnaJ_Cys-rich_dom_sf"/>
</dbReference>
<dbReference type="RefSeq" id="WP_205187290.1">
    <property type="nucleotide sequence ID" value="NZ_JAFBFC010000004.1"/>
</dbReference>
<dbReference type="SUPFAM" id="SSF57938">
    <property type="entry name" value="DnaJ/Hsp40 cysteine-rich domain"/>
    <property type="match status" value="1"/>
</dbReference>
<accession>A0ABS2QVE2</accession>
<dbReference type="Proteomes" id="UP000809829">
    <property type="component" value="Unassembled WGS sequence"/>
</dbReference>
<organism evidence="1 2">
    <name type="scientific">Priestia iocasae</name>
    <dbReference type="NCBI Taxonomy" id="2291674"/>
    <lineage>
        <taxon>Bacteria</taxon>
        <taxon>Bacillati</taxon>
        <taxon>Bacillota</taxon>
        <taxon>Bacilli</taxon>
        <taxon>Bacillales</taxon>
        <taxon>Bacillaceae</taxon>
        <taxon>Priestia</taxon>
    </lineage>
</organism>
<name>A0ABS2QVE2_9BACI</name>
<proteinExistence type="predicted"/>
<gene>
    <name evidence="1" type="ORF">JOC83_002273</name>
</gene>
<sequence>MPEPGSFATGNCSELLKGLIVKPESEVSMMGIYVLCPGCDGKKQCKKGWRLFSRKLKCEQCQGTGKTEYLGRL</sequence>
<protein>
    <submittedName>
        <fullName evidence="1">DnaJ-class molecular chaperone</fullName>
    </submittedName>
</protein>
<evidence type="ECO:0000313" key="2">
    <source>
        <dbReference type="Proteomes" id="UP000809829"/>
    </source>
</evidence>
<keyword evidence="2" id="KW-1185">Reference proteome</keyword>
<reference evidence="1 2" key="1">
    <citation type="submission" date="2021-01" db="EMBL/GenBank/DDBJ databases">
        <title>Genomic Encyclopedia of Type Strains, Phase IV (KMG-IV): sequencing the most valuable type-strain genomes for metagenomic binning, comparative biology and taxonomic classification.</title>
        <authorList>
            <person name="Goeker M."/>
        </authorList>
    </citation>
    <scope>NUCLEOTIDE SEQUENCE [LARGE SCALE GENOMIC DNA]</scope>
    <source>
        <strain evidence="1 2">DSM 104297</strain>
    </source>
</reference>